<evidence type="ECO:0000313" key="3">
    <source>
        <dbReference type="Proteomes" id="UP001642409"/>
    </source>
</evidence>
<reference evidence="1" key="1">
    <citation type="submission" date="2023-06" db="EMBL/GenBank/DDBJ databases">
        <authorList>
            <person name="Kurt Z."/>
        </authorList>
    </citation>
    <scope>NUCLEOTIDE SEQUENCE</scope>
</reference>
<dbReference type="EMBL" id="CATOUU010000652">
    <property type="protein sequence ID" value="CAI9937851.1"/>
    <property type="molecule type" value="Genomic_DNA"/>
</dbReference>
<dbReference type="AlphaFoldDB" id="A0AA86PGJ8"/>
<reference evidence="2 3" key="2">
    <citation type="submission" date="2024-07" db="EMBL/GenBank/DDBJ databases">
        <authorList>
            <person name="Akdeniz Z."/>
        </authorList>
    </citation>
    <scope>NUCLEOTIDE SEQUENCE [LARGE SCALE GENOMIC DNA]</scope>
</reference>
<evidence type="ECO:0000313" key="1">
    <source>
        <dbReference type="EMBL" id="CAI9937851.1"/>
    </source>
</evidence>
<gene>
    <name evidence="1" type="ORF">HINF_LOCUS25496</name>
    <name evidence="2" type="ORF">HINF_LOCUS42854</name>
</gene>
<dbReference type="Proteomes" id="UP001642409">
    <property type="component" value="Unassembled WGS sequence"/>
</dbReference>
<name>A0AA86PGJ8_9EUKA</name>
<comment type="caution">
    <text evidence="1">The sequence shown here is derived from an EMBL/GenBank/DDBJ whole genome shotgun (WGS) entry which is preliminary data.</text>
</comment>
<keyword evidence="3" id="KW-1185">Reference proteome</keyword>
<accession>A0AA86PGJ8</accession>
<organism evidence="1">
    <name type="scientific">Hexamita inflata</name>
    <dbReference type="NCBI Taxonomy" id="28002"/>
    <lineage>
        <taxon>Eukaryota</taxon>
        <taxon>Metamonada</taxon>
        <taxon>Diplomonadida</taxon>
        <taxon>Hexamitidae</taxon>
        <taxon>Hexamitinae</taxon>
        <taxon>Hexamita</taxon>
    </lineage>
</organism>
<protein>
    <submittedName>
        <fullName evidence="2">Hypothetical_protein</fullName>
    </submittedName>
</protein>
<evidence type="ECO:0000313" key="2">
    <source>
        <dbReference type="EMBL" id="CAL6048773.1"/>
    </source>
</evidence>
<proteinExistence type="predicted"/>
<sequence>MKYEKQVEAQIQLNLRARSYLYTCVIIIQQPPPDSIQNRLDDMSKNRLPIAVKRSKKWNNTPNPTQPSLPPRQRTYSLQIMTVTRSAASVQIRISQLSALTNIFTADLIV</sequence>
<dbReference type="EMBL" id="CAXDID020000176">
    <property type="protein sequence ID" value="CAL6048773.1"/>
    <property type="molecule type" value="Genomic_DNA"/>
</dbReference>